<evidence type="ECO:0000313" key="3">
    <source>
        <dbReference type="Proteomes" id="UP000007069"/>
    </source>
</evidence>
<gene>
    <name evidence="2" type="ordered locus">XCV1180</name>
</gene>
<feature type="compositionally biased region" description="Low complexity" evidence="1">
    <location>
        <begin position="57"/>
        <end position="66"/>
    </location>
</feature>
<dbReference type="AlphaFoldDB" id="Q3BWF2"/>
<evidence type="ECO:0000313" key="2">
    <source>
        <dbReference type="EMBL" id="CAJ22811.1"/>
    </source>
</evidence>
<dbReference type="EMBL" id="AM039952">
    <property type="protein sequence ID" value="CAJ22811.1"/>
    <property type="molecule type" value="Genomic_DNA"/>
</dbReference>
<feature type="region of interest" description="Disordered" evidence="1">
    <location>
        <begin position="49"/>
        <end position="81"/>
    </location>
</feature>
<name>Q3BWF2_XANE5</name>
<evidence type="ECO:0000256" key="1">
    <source>
        <dbReference type="SAM" id="MobiDB-lite"/>
    </source>
</evidence>
<organism evidence="3">
    <name type="scientific">Xanthomonas euvesicatoria pv. vesicatoria (strain 85-10)</name>
    <name type="common">Xanthomonas campestris pv. vesicatoria</name>
    <dbReference type="NCBI Taxonomy" id="316273"/>
    <lineage>
        <taxon>Bacteria</taxon>
        <taxon>Pseudomonadati</taxon>
        <taxon>Pseudomonadota</taxon>
        <taxon>Gammaproteobacteria</taxon>
        <taxon>Lysobacterales</taxon>
        <taxon>Lysobacteraceae</taxon>
        <taxon>Xanthomonas</taxon>
    </lineage>
</organism>
<proteinExistence type="predicted"/>
<protein>
    <submittedName>
        <fullName evidence="2">Uncharacterized protein</fullName>
    </submittedName>
</protein>
<dbReference type="Proteomes" id="UP000007069">
    <property type="component" value="Chromosome"/>
</dbReference>
<accession>Q3BWF2</accession>
<reference evidence="2 3" key="1">
    <citation type="journal article" date="2005" name="J. Bacteriol.">
        <title>Insights into genome plasticity and pathogenicity of the plant pathogenic Bacterium Xanthomonas campestris pv. vesicatoria revealed by the complete genome sequence.</title>
        <authorList>
            <person name="Thieme F."/>
            <person name="Koebnik R."/>
            <person name="Bekel T."/>
            <person name="Berger C."/>
            <person name="Boch J."/>
            <person name="Buettner D."/>
            <person name="Caldana C."/>
            <person name="Gaigalat L."/>
            <person name="Goesmann A."/>
            <person name="Kay S."/>
            <person name="Kirchner O."/>
            <person name="Lanz C."/>
            <person name="Linke B."/>
            <person name="McHardy A.C."/>
            <person name="Meyer F."/>
            <person name="Mittenhuber G."/>
            <person name="Nies D.H."/>
            <person name="Niesbach-Kloesgen U."/>
            <person name="Patschkowski T."/>
            <person name="Rueckert C."/>
            <person name="Rupp O."/>
            <person name="Schneicker S."/>
            <person name="Schuster S.C."/>
            <person name="Vorhoelter F.J."/>
            <person name="Weber E."/>
            <person name="Puehler A."/>
            <person name="Bonas U."/>
            <person name="Bartels D."/>
            <person name="Kaiser O."/>
        </authorList>
    </citation>
    <scope>NUCLEOTIDE SEQUENCE [LARGE SCALE GENOMIC DNA]</scope>
    <source>
        <strain evidence="2 3">85-10</strain>
    </source>
</reference>
<sequence>MPIVRDEPSNGLTNAHDVIRSVLNPAHLRAAMSTDVAVRTPVEQSLQQLETASVERQQALAQSQQQDMDNPVRENMSMRMT</sequence>
<dbReference type="HOGENOM" id="CLU_2573047_0_0_6"/>
<dbReference type="KEGG" id="xcv:XCV1180"/>